<keyword evidence="2" id="KW-0564">Palmitate</keyword>
<comment type="function">
    <text evidence="2">May mediate accelerated ATP-independent bidirectional transbilayer migration of phospholipids upon binding calcium ions that results in a loss of phospholipid asymmetry in the plasma membrane.</text>
</comment>
<keyword evidence="2" id="KW-0449">Lipoprotein</keyword>
<dbReference type="Proteomes" id="UP001152320">
    <property type="component" value="Chromosome 1"/>
</dbReference>
<dbReference type="OrthoDB" id="5872820at2759"/>
<gene>
    <name evidence="4" type="ORF">HOLleu_00875</name>
</gene>
<keyword evidence="2" id="KW-0106">Calcium</keyword>
<feature type="region of interest" description="Disordered" evidence="3">
    <location>
        <begin position="1"/>
        <end position="40"/>
    </location>
</feature>
<proteinExistence type="inferred from homology"/>
<evidence type="ECO:0000256" key="1">
    <source>
        <dbReference type="ARBA" id="ARBA00005350"/>
    </source>
</evidence>
<name>A0A9Q1HIX9_HOLLE</name>
<dbReference type="PANTHER" id="PTHR23248:SF63">
    <property type="entry name" value="PHOSPHOLIPID SCRAMBLASE"/>
    <property type="match status" value="1"/>
</dbReference>
<dbReference type="InterPro" id="IPR005552">
    <property type="entry name" value="Scramblase"/>
</dbReference>
<evidence type="ECO:0000256" key="3">
    <source>
        <dbReference type="SAM" id="MobiDB-lite"/>
    </source>
</evidence>
<dbReference type="EMBL" id="JAIZAY010000001">
    <property type="protein sequence ID" value="KAJ8048524.1"/>
    <property type="molecule type" value="Genomic_DNA"/>
</dbReference>
<protein>
    <recommendedName>
        <fullName evidence="2">Phospholipid scramblase</fullName>
    </recommendedName>
</protein>
<dbReference type="Pfam" id="PF03803">
    <property type="entry name" value="Scramblase"/>
    <property type="match status" value="1"/>
</dbReference>
<comment type="caution">
    <text evidence="4">The sequence shown here is derived from an EMBL/GenBank/DDBJ whole genome shotgun (WGS) entry which is preliminary data.</text>
</comment>
<feature type="compositionally biased region" description="Polar residues" evidence="3">
    <location>
        <begin position="17"/>
        <end position="40"/>
    </location>
</feature>
<accession>A0A9Q1HIX9</accession>
<reference evidence="4" key="1">
    <citation type="submission" date="2021-10" db="EMBL/GenBank/DDBJ databases">
        <title>Tropical sea cucumber genome reveals ecological adaptation and Cuvierian tubules defense mechanism.</title>
        <authorList>
            <person name="Chen T."/>
        </authorList>
    </citation>
    <scope>NUCLEOTIDE SEQUENCE</scope>
    <source>
        <strain evidence="4">Nanhai2018</strain>
        <tissue evidence="4">Muscle</tissue>
    </source>
</reference>
<sequence>MERQTGYEPAQGGPCTNPVTVPLSTMSPPGQVASGQPGQAQPVQWMPIPPTIPGCPPGLEYLCQLDQILVHQQVELLEVLTHLEGQNKYKIKNSLGQQIFFAKEESDFLSRQHLRSGRSFIMHVVNNDNQEVIRVIRPSQNCVANIWKGVAEVFETRLRNLPGSLWSSHLEVLDASLKPVLKIRGPCCYCEGAHDIDFRVMTPDESQQIGNISKQWSGHLQERYTNADNFCINFPMDLDVRVKATLLGALFLMDFMMFEQRPMYNNQVQRY</sequence>
<evidence type="ECO:0000313" key="4">
    <source>
        <dbReference type="EMBL" id="KAJ8048524.1"/>
    </source>
</evidence>
<dbReference type="GO" id="GO:0005886">
    <property type="term" value="C:plasma membrane"/>
    <property type="evidence" value="ECO:0007669"/>
    <property type="project" value="TreeGrafter"/>
</dbReference>
<evidence type="ECO:0000256" key="2">
    <source>
        <dbReference type="RuleBase" id="RU363116"/>
    </source>
</evidence>
<evidence type="ECO:0000313" key="5">
    <source>
        <dbReference type="Proteomes" id="UP001152320"/>
    </source>
</evidence>
<keyword evidence="5" id="KW-1185">Reference proteome</keyword>
<comment type="similarity">
    <text evidence="1 2">Belongs to the phospholipid scramblase family.</text>
</comment>
<dbReference type="AlphaFoldDB" id="A0A9Q1HIX9"/>
<dbReference type="GO" id="GO:0017128">
    <property type="term" value="F:phospholipid scramblase activity"/>
    <property type="evidence" value="ECO:0007669"/>
    <property type="project" value="InterPro"/>
</dbReference>
<dbReference type="PANTHER" id="PTHR23248">
    <property type="entry name" value="PHOSPHOLIPID SCRAMBLASE-RELATED"/>
    <property type="match status" value="1"/>
</dbReference>
<comment type="cofactor">
    <cofactor evidence="2">
        <name>Ca(2+)</name>
        <dbReference type="ChEBI" id="CHEBI:29108"/>
    </cofactor>
</comment>
<organism evidence="4 5">
    <name type="scientific">Holothuria leucospilota</name>
    <name type="common">Black long sea cucumber</name>
    <name type="synonym">Mertensiothuria leucospilota</name>
    <dbReference type="NCBI Taxonomy" id="206669"/>
    <lineage>
        <taxon>Eukaryota</taxon>
        <taxon>Metazoa</taxon>
        <taxon>Echinodermata</taxon>
        <taxon>Eleutherozoa</taxon>
        <taxon>Echinozoa</taxon>
        <taxon>Holothuroidea</taxon>
        <taxon>Aspidochirotacea</taxon>
        <taxon>Aspidochirotida</taxon>
        <taxon>Holothuriidae</taxon>
        <taxon>Holothuria</taxon>
    </lineage>
</organism>